<dbReference type="SUPFAM" id="SSF81923">
    <property type="entry name" value="Double Clp-N motif"/>
    <property type="match status" value="1"/>
</dbReference>
<evidence type="ECO:0000313" key="2">
    <source>
        <dbReference type="EMBL" id="SVD95670.1"/>
    </source>
</evidence>
<feature type="non-terminal residue" evidence="2">
    <location>
        <position position="152"/>
    </location>
</feature>
<feature type="domain" description="Clp R" evidence="1">
    <location>
        <begin position="2"/>
        <end position="145"/>
    </location>
</feature>
<dbReference type="PANTHER" id="PTHR47016">
    <property type="entry name" value="ATP-DEPENDENT CLP PROTEASE ATP-BINDING SUBUNIT CLPT1, CHLOROPLASTIC"/>
    <property type="match status" value="1"/>
</dbReference>
<dbReference type="AlphaFoldDB" id="A0A382ZK53"/>
<sequence length="152" mass="17407">MFKRFTERARRVIILAREEAELYRHEYLGTEHILQGIIKDGGGIAIAIVQKSGVDMTQLKKELEKNLPRSSNSLIIGDIPFTSRAKKVLEFAVEEARSLNHNYIGTEHLLLGLLKEKEGVACRVLNSFGMFFDDVREKIIDMFKEPTESNRE</sequence>
<evidence type="ECO:0000259" key="1">
    <source>
        <dbReference type="PROSITE" id="PS51903"/>
    </source>
</evidence>
<proteinExistence type="predicted"/>
<protein>
    <recommendedName>
        <fullName evidence="1">Clp R domain-containing protein</fullName>
    </recommendedName>
</protein>
<dbReference type="InterPro" id="IPR044217">
    <property type="entry name" value="CLPT1/2"/>
</dbReference>
<organism evidence="2">
    <name type="scientific">marine metagenome</name>
    <dbReference type="NCBI Taxonomy" id="408172"/>
    <lineage>
        <taxon>unclassified sequences</taxon>
        <taxon>metagenomes</taxon>
        <taxon>ecological metagenomes</taxon>
    </lineage>
</organism>
<dbReference type="EMBL" id="UINC01184447">
    <property type="protein sequence ID" value="SVD95670.1"/>
    <property type="molecule type" value="Genomic_DNA"/>
</dbReference>
<dbReference type="PROSITE" id="PS51903">
    <property type="entry name" value="CLP_R"/>
    <property type="match status" value="1"/>
</dbReference>
<dbReference type="InterPro" id="IPR036628">
    <property type="entry name" value="Clp_N_dom_sf"/>
</dbReference>
<dbReference type="Pfam" id="PF02861">
    <property type="entry name" value="Clp_N"/>
    <property type="match status" value="1"/>
</dbReference>
<dbReference type="PANTHER" id="PTHR47016:SF5">
    <property type="entry name" value="CLP DOMAIN SUPERFAMILY PROTEIN"/>
    <property type="match status" value="1"/>
</dbReference>
<dbReference type="Gene3D" id="1.10.1780.10">
    <property type="entry name" value="Clp, N-terminal domain"/>
    <property type="match status" value="1"/>
</dbReference>
<dbReference type="InterPro" id="IPR004176">
    <property type="entry name" value="Clp_R_N"/>
</dbReference>
<gene>
    <name evidence="2" type="ORF">METZ01_LOCUS448524</name>
</gene>
<reference evidence="2" key="1">
    <citation type="submission" date="2018-05" db="EMBL/GenBank/DDBJ databases">
        <authorList>
            <person name="Lanie J.A."/>
            <person name="Ng W.-L."/>
            <person name="Kazmierczak K.M."/>
            <person name="Andrzejewski T.M."/>
            <person name="Davidsen T.M."/>
            <person name="Wayne K.J."/>
            <person name="Tettelin H."/>
            <person name="Glass J.I."/>
            <person name="Rusch D."/>
            <person name="Podicherti R."/>
            <person name="Tsui H.-C.T."/>
            <person name="Winkler M.E."/>
        </authorList>
    </citation>
    <scope>NUCLEOTIDE SEQUENCE</scope>
</reference>
<accession>A0A382ZK53</accession>
<name>A0A382ZK53_9ZZZZ</name>